<protein>
    <recommendedName>
        <fullName evidence="3">Carboxypeptidase regulatory-like domain-containing protein</fullName>
    </recommendedName>
</protein>
<dbReference type="SUPFAM" id="SSF117074">
    <property type="entry name" value="Hypothetical protein PA1324"/>
    <property type="match status" value="1"/>
</dbReference>
<organism evidence="1 2">
    <name type="scientific">Paradesertivirga mongoliensis</name>
    <dbReference type="NCBI Taxonomy" id="2100740"/>
    <lineage>
        <taxon>Bacteria</taxon>
        <taxon>Pseudomonadati</taxon>
        <taxon>Bacteroidota</taxon>
        <taxon>Sphingobacteriia</taxon>
        <taxon>Sphingobacteriales</taxon>
        <taxon>Sphingobacteriaceae</taxon>
        <taxon>Paradesertivirga</taxon>
    </lineage>
</organism>
<evidence type="ECO:0008006" key="3">
    <source>
        <dbReference type="Google" id="ProtNLM"/>
    </source>
</evidence>
<keyword evidence="2" id="KW-1185">Reference proteome</keyword>
<proteinExistence type="predicted"/>
<dbReference type="RefSeq" id="WP_379125914.1">
    <property type="nucleotide sequence ID" value="NZ_JBHUHZ010000002.1"/>
</dbReference>
<gene>
    <name evidence="1" type="ORF">ACFSJU_12860</name>
</gene>
<evidence type="ECO:0000313" key="1">
    <source>
        <dbReference type="EMBL" id="MFD2163289.1"/>
    </source>
</evidence>
<dbReference type="EMBL" id="JBHUHZ010000002">
    <property type="protein sequence ID" value="MFD2163289.1"/>
    <property type="molecule type" value="Genomic_DNA"/>
</dbReference>
<name>A0ABW4ZN25_9SPHI</name>
<evidence type="ECO:0000313" key="2">
    <source>
        <dbReference type="Proteomes" id="UP001597387"/>
    </source>
</evidence>
<reference evidence="2" key="1">
    <citation type="journal article" date="2019" name="Int. J. Syst. Evol. Microbiol.">
        <title>The Global Catalogue of Microorganisms (GCM) 10K type strain sequencing project: providing services to taxonomists for standard genome sequencing and annotation.</title>
        <authorList>
            <consortium name="The Broad Institute Genomics Platform"/>
            <consortium name="The Broad Institute Genome Sequencing Center for Infectious Disease"/>
            <person name="Wu L."/>
            <person name="Ma J."/>
        </authorList>
    </citation>
    <scope>NUCLEOTIDE SEQUENCE [LARGE SCALE GENOMIC DNA]</scope>
    <source>
        <strain evidence="2">KCTC 42217</strain>
    </source>
</reference>
<sequence length="857" mass="97285">MPRLSQYFHFCESRVVCVLFFVLFSFISRAQQEPRYEETSIHLNVAGLGGREVEALIQDEQAFLAVSDVFDYLRIKNTASSELDSVSGFFIEQNMPYLIDRLRGRIVLKDKIYPLETDELIQTSMGLYLKSTVFGKVFDLHCSFDFRGLSMAMSTKLDLPVIRERRQELMRSNLKKFKSEVVADTIVKRAFSLFNFGALDWSVASRQQIAGLSNTQVNLRFGTVLAGGETNFMLDYNSSQDFNMRQQSYLWRHVNNEKKYLRQVLAGKIPAHSTASLMAPVVGLQFSNSPTTYRRSFGTYTISDSTEPDWIVELYVNNVLLDYVKADASGFFSFQVPLVYGNSVVKLRFFGPWGEERSREQTINVPYNFLPKNEFEYRVSAGLVEDNRHSRFSRADVKFGVTQGLTMGAGLEYLSSVNNGNIMPFLNASFKVMPNILLSSDYTHGVRLRNVLTYRLPSNLLVELNYARYQKGQTVINQNFNEERKIMIAKPFRAKGFSGFSRLTFNQIVYPTTQHTLTDLLLSAMVKNVSLNLTTYALASDADFVNMYSTMVVALRLPSRLTLRPQLQYGYTRSKINELKLEVEKQVFGRGFLNLTYDRNFNYNTQGFGLGLRLDLSFARTSFFARQVNNRATFTQSVRGGAFYDGKTNYWSANNRVNNGRAGIVVYPYLDINGNNKRDKNEPKMNGLKLKVNGGRIQTDLRDTTIRIVDLEAYRNYLIELNPNSFDNIAWQLKDTTYSVVTEANKMKLIEIPVKVLGEVSGMVYLNDAGLTGQGRVIINIYRDGTTLAGRTLSESDGYFSFLGLPPGKYTASVDKAQMDRLKMTALPASVSFSIKSMSEGDVADNLEFRLQSDKGN</sequence>
<accession>A0ABW4ZN25</accession>
<dbReference type="Proteomes" id="UP001597387">
    <property type="component" value="Unassembled WGS sequence"/>
</dbReference>
<comment type="caution">
    <text evidence="1">The sequence shown here is derived from an EMBL/GenBank/DDBJ whole genome shotgun (WGS) entry which is preliminary data.</text>
</comment>